<feature type="transmembrane region" description="Helical" evidence="6">
    <location>
        <begin position="142"/>
        <end position="161"/>
    </location>
</feature>
<dbReference type="EMBL" id="AP025523">
    <property type="protein sequence ID" value="BDE06722.1"/>
    <property type="molecule type" value="Genomic_DNA"/>
</dbReference>
<evidence type="ECO:0000256" key="2">
    <source>
        <dbReference type="ARBA" id="ARBA00022475"/>
    </source>
</evidence>
<feature type="transmembrane region" description="Helical" evidence="6">
    <location>
        <begin position="232"/>
        <end position="256"/>
    </location>
</feature>
<name>A0AAN1XWM3_UNVUL</name>
<organism evidence="7 8">
    <name type="scientific">Vulcanimicrobium alpinum</name>
    <dbReference type="NCBI Taxonomy" id="3016050"/>
    <lineage>
        <taxon>Bacteria</taxon>
        <taxon>Bacillati</taxon>
        <taxon>Vulcanimicrobiota</taxon>
        <taxon>Vulcanimicrobiia</taxon>
        <taxon>Vulcanimicrobiales</taxon>
        <taxon>Vulcanimicrobiaceae</taxon>
        <taxon>Vulcanimicrobium</taxon>
    </lineage>
</organism>
<dbReference type="GO" id="GO:0005886">
    <property type="term" value="C:plasma membrane"/>
    <property type="evidence" value="ECO:0007669"/>
    <property type="project" value="UniProtKB-SubCell"/>
</dbReference>
<evidence type="ECO:0000256" key="3">
    <source>
        <dbReference type="ARBA" id="ARBA00022692"/>
    </source>
</evidence>
<feature type="transmembrane region" description="Helical" evidence="6">
    <location>
        <begin position="113"/>
        <end position="135"/>
    </location>
</feature>
<dbReference type="Pfam" id="PF02653">
    <property type="entry name" value="BPD_transp_2"/>
    <property type="match status" value="1"/>
</dbReference>
<dbReference type="PANTHER" id="PTHR30482:SF10">
    <property type="entry name" value="HIGH-AFFINITY BRANCHED-CHAIN AMINO ACID TRANSPORT PROTEIN BRAE"/>
    <property type="match status" value="1"/>
</dbReference>
<proteinExistence type="predicted"/>
<keyword evidence="3 6" id="KW-0812">Transmembrane</keyword>
<keyword evidence="8" id="KW-1185">Reference proteome</keyword>
<dbReference type="KEGG" id="vab:WPS_19980"/>
<evidence type="ECO:0000256" key="5">
    <source>
        <dbReference type="ARBA" id="ARBA00023136"/>
    </source>
</evidence>
<evidence type="ECO:0000256" key="1">
    <source>
        <dbReference type="ARBA" id="ARBA00004651"/>
    </source>
</evidence>
<dbReference type="InterPro" id="IPR001851">
    <property type="entry name" value="ABC_transp_permease"/>
</dbReference>
<feature type="transmembrane region" description="Helical" evidence="6">
    <location>
        <begin position="84"/>
        <end position="101"/>
    </location>
</feature>
<dbReference type="CDD" id="cd06581">
    <property type="entry name" value="TM_PBP1_LivM_like"/>
    <property type="match status" value="1"/>
</dbReference>
<dbReference type="AlphaFoldDB" id="A0AAN1XWM3"/>
<sequence>MTVGRAPGERASTATVLRRIGLGGITGSPAALWVSLVLLVLLLAVPAVLPGYQTLFRSILISVALTYGWNLIGGYTGYVSFGNVAFYGLGTYCAALSQSWLDAHGIGDRNLQLVLGVALACVLNAAFAALVGLPVLRLKGHYFGIATLGLALAITDIVGNLDAFGGTGGLAVKQVDDAHFAVYYYAAWIVAAGALAATFFIARSKLGYAFVAIRENEDAAAVLGISATRYKIIAWALSAAIAGAAGAVFAPANGFVDPSIAFAEDANVFPIVMCILGGIGTVAGPFIGALILSGVNEILQRFFIKIHSLFFGAMIVLVVLLLPRGLVWLFGLRGGARTWLKSLSVYKA</sequence>
<feature type="transmembrane region" description="Helical" evidence="6">
    <location>
        <begin position="55"/>
        <end position="72"/>
    </location>
</feature>
<comment type="subcellular location">
    <subcellularLocation>
        <location evidence="1">Cell membrane</location>
        <topology evidence="1">Multi-pass membrane protein</topology>
    </subcellularLocation>
</comment>
<dbReference type="GO" id="GO:0015658">
    <property type="term" value="F:branched-chain amino acid transmembrane transporter activity"/>
    <property type="evidence" value="ECO:0007669"/>
    <property type="project" value="InterPro"/>
</dbReference>
<gene>
    <name evidence="7" type="ORF">WPS_19980</name>
</gene>
<evidence type="ECO:0000256" key="6">
    <source>
        <dbReference type="SAM" id="Phobius"/>
    </source>
</evidence>
<dbReference type="Proteomes" id="UP001317532">
    <property type="component" value="Chromosome"/>
</dbReference>
<feature type="transmembrane region" description="Helical" evidence="6">
    <location>
        <begin position="302"/>
        <end position="322"/>
    </location>
</feature>
<dbReference type="RefSeq" id="WP_317994372.1">
    <property type="nucleotide sequence ID" value="NZ_AP025523.1"/>
</dbReference>
<evidence type="ECO:0000256" key="4">
    <source>
        <dbReference type="ARBA" id="ARBA00022989"/>
    </source>
</evidence>
<feature type="transmembrane region" description="Helical" evidence="6">
    <location>
        <begin position="20"/>
        <end position="49"/>
    </location>
</feature>
<protein>
    <submittedName>
        <fullName evidence="7">Branched-chain amino acid ABC transporter permease</fullName>
    </submittedName>
</protein>
<evidence type="ECO:0000313" key="8">
    <source>
        <dbReference type="Proteomes" id="UP001317532"/>
    </source>
</evidence>
<keyword evidence="4 6" id="KW-1133">Transmembrane helix</keyword>
<reference evidence="7 8" key="1">
    <citation type="journal article" date="2022" name="ISME Commun">
        <title>Vulcanimicrobium alpinus gen. nov. sp. nov., the first cultivated representative of the candidate phylum 'Eremiobacterota', is a metabolically versatile aerobic anoxygenic phototroph.</title>
        <authorList>
            <person name="Yabe S."/>
            <person name="Muto K."/>
            <person name="Abe K."/>
            <person name="Yokota A."/>
            <person name="Staudigel H."/>
            <person name="Tebo B.M."/>
        </authorList>
    </citation>
    <scope>NUCLEOTIDE SEQUENCE [LARGE SCALE GENOMIC DNA]</scope>
    <source>
        <strain evidence="7 8">WC8-2</strain>
    </source>
</reference>
<evidence type="ECO:0000313" key="7">
    <source>
        <dbReference type="EMBL" id="BDE06722.1"/>
    </source>
</evidence>
<dbReference type="PANTHER" id="PTHR30482">
    <property type="entry name" value="HIGH-AFFINITY BRANCHED-CHAIN AMINO ACID TRANSPORT SYSTEM PERMEASE"/>
    <property type="match status" value="1"/>
</dbReference>
<accession>A0AAN1XWM3</accession>
<feature type="transmembrane region" description="Helical" evidence="6">
    <location>
        <begin position="268"/>
        <end position="295"/>
    </location>
</feature>
<keyword evidence="2" id="KW-1003">Cell membrane</keyword>
<keyword evidence="5 6" id="KW-0472">Membrane</keyword>
<dbReference type="InterPro" id="IPR043428">
    <property type="entry name" value="LivM-like"/>
</dbReference>
<feature type="transmembrane region" description="Helical" evidence="6">
    <location>
        <begin position="181"/>
        <end position="202"/>
    </location>
</feature>